<dbReference type="SUPFAM" id="SSF53335">
    <property type="entry name" value="S-adenosyl-L-methionine-dependent methyltransferases"/>
    <property type="match status" value="1"/>
</dbReference>
<gene>
    <name evidence="1" type="ORF">SAMN02745226_00253</name>
</gene>
<dbReference type="Proteomes" id="UP000184207">
    <property type="component" value="Unassembled WGS sequence"/>
</dbReference>
<protein>
    <submittedName>
        <fullName evidence="1">Putative SAM-dependent methyltransferase</fullName>
    </submittedName>
</protein>
<dbReference type="InterPro" id="IPR007536">
    <property type="entry name" value="16SrRNA_methylTrfase_J"/>
</dbReference>
<dbReference type="STRING" id="1121883.SAMN02745226_00253"/>
<dbReference type="PANTHER" id="PTHR36112">
    <property type="entry name" value="RIBOSOMAL RNA SMALL SUBUNIT METHYLTRANSFERASE J"/>
    <property type="match status" value="1"/>
</dbReference>
<organism evidence="1 2">
    <name type="scientific">Fervidobacterium gondwanense DSM 13020</name>
    <dbReference type="NCBI Taxonomy" id="1121883"/>
    <lineage>
        <taxon>Bacteria</taxon>
        <taxon>Thermotogati</taxon>
        <taxon>Thermotogota</taxon>
        <taxon>Thermotogae</taxon>
        <taxon>Thermotogales</taxon>
        <taxon>Fervidobacteriaceae</taxon>
        <taxon>Fervidobacterium</taxon>
    </lineage>
</organism>
<keyword evidence="2" id="KW-1185">Reference proteome</keyword>
<accession>A0A1M7RVX6</accession>
<dbReference type="AlphaFoldDB" id="A0A1M7RVX6"/>
<dbReference type="GO" id="GO:0008990">
    <property type="term" value="F:rRNA (guanine-N2-)-methyltransferase activity"/>
    <property type="evidence" value="ECO:0007669"/>
    <property type="project" value="InterPro"/>
</dbReference>
<keyword evidence="1" id="KW-0808">Transferase</keyword>
<dbReference type="Gene3D" id="3.40.50.150">
    <property type="entry name" value="Vaccinia Virus protein VP39"/>
    <property type="match status" value="1"/>
</dbReference>
<evidence type="ECO:0000313" key="1">
    <source>
        <dbReference type="EMBL" id="SHN50517.1"/>
    </source>
</evidence>
<dbReference type="EMBL" id="FRDJ01000001">
    <property type="protein sequence ID" value="SHN50517.1"/>
    <property type="molecule type" value="Genomic_DNA"/>
</dbReference>
<dbReference type="RefSeq" id="WP_178137732.1">
    <property type="nucleotide sequence ID" value="NZ_FRDJ01000001.1"/>
</dbReference>
<name>A0A1M7RVX6_FERGO</name>
<sequence length="276" mass="31552">MEQAHKGINHVMENGVSIVITTSHNASKETVELAKELSAKFNVPYYNRRHISERLKDGTLKMYYVVDSNKNLSVVIDGQKLFFHPGISKIRMENYKREGRDFLLEALRPESTDIVYDGTFGLGMDAVFIANFVSQVVGTEVSEHIYRVVSYGIANYKSKEEWINRALKRIVLFNEDMKEFVKKQPDRSYDIVYCDPMFENPVFESSALNPIRPLASYDTIDGTTVNELIRIAKKRVVIKTLAKDGLLERLNKEGINFDRVIVSKKNGLIFACIDLV</sequence>
<keyword evidence="1" id="KW-0489">Methyltransferase</keyword>
<reference evidence="2" key="1">
    <citation type="submission" date="2016-12" db="EMBL/GenBank/DDBJ databases">
        <authorList>
            <person name="Varghese N."/>
            <person name="Submissions S."/>
        </authorList>
    </citation>
    <scope>NUCLEOTIDE SEQUENCE [LARGE SCALE GENOMIC DNA]</scope>
    <source>
        <strain evidence="2">DSM 13020</strain>
    </source>
</reference>
<evidence type="ECO:0000313" key="2">
    <source>
        <dbReference type="Proteomes" id="UP000184207"/>
    </source>
</evidence>
<dbReference type="Gene3D" id="3.40.50.10480">
    <property type="entry name" value="Probable brix-domain ribosomal biogenesis protein"/>
    <property type="match status" value="1"/>
</dbReference>
<dbReference type="PANTHER" id="PTHR36112:SF1">
    <property type="entry name" value="RIBOSOMAL RNA SMALL SUBUNIT METHYLTRANSFERASE J"/>
    <property type="match status" value="1"/>
</dbReference>
<dbReference type="Pfam" id="PF04445">
    <property type="entry name" value="SAM_MT"/>
    <property type="match status" value="1"/>
</dbReference>
<proteinExistence type="predicted"/>
<dbReference type="CDD" id="cd02440">
    <property type="entry name" value="AdoMet_MTases"/>
    <property type="match status" value="1"/>
</dbReference>
<dbReference type="InterPro" id="IPR029063">
    <property type="entry name" value="SAM-dependent_MTases_sf"/>
</dbReference>